<sequence length="433" mass="48768">MDGGSSALLLGEGNFSFALALSTLLSRKDECERTRALRYLGVARPPDRLYATSFDSFSEVHRKYPEAHGIIERLHRAQEVPVQVLHGINAWAIDAHFPGARFDLIAWNHPHLGKEDFRLHRFLMAHFFYSAAEALTPGGLVCVSLVDGQAERWEVVQQAQRHHLMLECVDPFEDSDYPGYQCKRNKTGQSFKNLHTKQHVGSEMRSFTYRFRHESAAQDRPQQSKVAAAPSSSTNGMPPDAPLDQEATTGRVPGDDKWGERVASNGQRALSSPAAESDFICPHCKKEFRSLRGLRTHVRQVHELKKYGDGWRPHRPRILQCAACDRAFADLEARWQHAVAKHTYQGADEANEPSQSTRTLDAPSFDSYYPCPICGLAVPGEWGIHQHLESLKPIVGLVAECVLCHRQFIEYRALQQHRNFCKAKQEGNKGIIA</sequence>
<dbReference type="PANTHER" id="PTHR11538:SF26">
    <property type="entry name" value="FERREDOXIN-FOLD ANTICODON-BINDING DOMAIN-CONTAINING PROTEIN 1"/>
    <property type="match status" value="1"/>
</dbReference>
<dbReference type="SUPFAM" id="SSF53335">
    <property type="entry name" value="S-adenosyl-L-methionine-dependent methyltransferases"/>
    <property type="match status" value="1"/>
</dbReference>
<keyword evidence="5" id="KW-1185">Reference proteome</keyword>
<dbReference type="Pfam" id="PF13894">
    <property type="entry name" value="zf-C2H2_4"/>
    <property type="match status" value="1"/>
</dbReference>
<dbReference type="GO" id="GO:0070475">
    <property type="term" value="P:rRNA base methylation"/>
    <property type="evidence" value="ECO:0007669"/>
    <property type="project" value="InterPro"/>
</dbReference>
<dbReference type="InterPro" id="IPR019446">
    <property type="entry name" value="BMT5-like"/>
</dbReference>
<dbReference type="STRING" id="1169540.A0A0G4H5R9"/>
<evidence type="ECO:0000256" key="2">
    <source>
        <dbReference type="SAM" id="MobiDB-lite"/>
    </source>
</evidence>
<dbReference type="InParanoid" id="A0A0G4H5R9"/>
<keyword evidence="1" id="KW-0479">Metal-binding</keyword>
<keyword evidence="1" id="KW-0862">Zinc</keyword>
<dbReference type="Gene3D" id="3.30.160.60">
    <property type="entry name" value="Classic Zinc Finger"/>
    <property type="match status" value="1"/>
</dbReference>
<dbReference type="GO" id="GO:0008270">
    <property type="term" value="F:zinc ion binding"/>
    <property type="evidence" value="ECO:0007669"/>
    <property type="project" value="UniProtKB-KW"/>
</dbReference>
<reference evidence="4 5" key="1">
    <citation type="submission" date="2014-11" db="EMBL/GenBank/DDBJ databases">
        <authorList>
            <person name="Zhu J."/>
            <person name="Qi W."/>
            <person name="Song R."/>
        </authorList>
    </citation>
    <scope>NUCLEOTIDE SEQUENCE [LARGE SCALE GENOMIC DNA]</scope>
</reference>
<dbReference type="OrthoDB" id="427910at2759"/>
<dbReference type="VEuPathDB" id="CryptoDB:Vbra_10655"/>
<dbReference type="EMBL" id="CDMY01001019">
    <property type="protein sequence ID" value="CEM39019.1"/>
    <property type="molecule type" value="Genomic_DNA"/>
</dbReference>
<dbReference type="SMART" id="SM00355">
    <property type="entry name" value="ZnF_C2H2"/>
    <property type="match status" value="4"/>
</dbReference>
<dbReference type="InterPro" id="IPR036236">
    <property type="entry name" value="Znf_C2H2_sf"/>
</dbReference>
<dbReference type="PROSITE" id="PS00028">
    <property type="entry name" value="ZINC_FINGER_C2H2_1"/>
    <property type="match status" value="2"/>
</dbReference>
<dbReference type="PANTHER" id="PTHR11538">
    <property type="entry name" value="PHENYLALANYL-TRNA SYNTHETASE"/>
    <property type="match status" value="1"/>
</dbReference>
<organism evidence="4 5">
    <name type="scientific">Vitrella brassicaformis (strain CCMP3155)</name>
    <dbReference type="NCBI Taxonomy" id="1169540"/>
    <lineage>
        <taxon>Eukaryota</taxon>
        <taxon>Sar</taxon>
        <taxon>Alveolata</taxon>
        <taxon>Colpodellida</taxon>
        <taxon>Vitrellaceae</taxon>
        <taxon>Vitrella</taxon>
    </lineage>
</organism>
<name>A0A0G4H5R9_VITBC</name>
<feature type="compositionally biased region" description="Polar residues" evidence="2">
    <location>
        <begin position="220"/>
        <end position="236"/>
    </location>
</feature>
<dbReference type="Proteomes" id="UP000041254">
    <property type="component" value="Unassembled WGS sequence"/>
</dbReference>
<dbReference type="InterPro" id="IPR013087">
    <property type="entry name" value="Znf_C2H2_type"/>
</dbReference>
<gene>
    <name evidence="4" type="ORF">Vbra_10655</name>
</gene>
<dbReference type="GO" id="GO:0005737">
    <property type="term" value="C:cytoplasm"/>
    <property type="evidence" value="ECO:0007669"/>
    <property type="project" value="TreeGrafter"/>
</dbReference>
<dbReference type="GO" id="GO:0070042">
    <property type="term" value="F:rRNA (uridine-N3-)-methyltransferase activity"/>
    <property type="evidence" value="ECO:0007669"/>
    <property type="project" value="InterPro"/>
</dbReference>
<dbReference type="PROSITE" id="PS50157">
    <property type="entry name" value="ZINC_FINGER_C2H2_2"/>
    <property type="match status" value="1"/>
</dbReference>
<evidence type="ECO:0000313" key="5">
    <source>
        <dbReference type="Proteomes" id="UP000041254"/>
    </source>
</evidence>
<proteinExistence type="predicted"/>
<keyword evidence="1" id="KW-0863">Zinc-finger</keyword>
<feature type="region of interest" description="Disordered" evidence="2">
    <location>
        <begin position="214"/>
        <end position="260"/>
    </location>
</feature>
<protein>
    <recommendedName>
        <fullName evidence="3">C2H2-type domain-containing protein</fullName>
    </recommendedName>
</protein>
<dbReference type="Pfam" id="PF10354">
    <property type="entry name" value="BMT5-like"/>
    <property type="match status" value="1"/>
</dbReference>
<dbReference type="OMA" id="FHQVTLH"/>
<dbReference type="InterPro" id="IPR029063">
    <property type="entry name" value="SAM-dependent_MTases_sf"/>
</dbReference>
<evidence type="ECO:0000256" key="1">
    <source>
        <dbReference type="PROSITE-ProRule" id="PRU00042"/>
    </source>
</evidence>
<evidence type="ECO:0000259" key="3">
    <source>
        <dbReference type="PROSITE" id="PS50157"/>
    </source>
</evidence>
<evidence type="ECO:0000313" key="4">
    <source>
        <dbReference type="EMBL" id="CEM39019.1"/>
    </source>
</evidence>
<dbReference type="AlphaFoldDB" id="A0A0G4H5R9"/>
<accession>A0A0G4H5R9</accession>
<feature type="domain" description="C2H2-type" evidence="3">
    <location>
        <begin position="279"/>
        <end position="307"/>
    </location>
</feature>
<dbReference type="SUPFAM" id="SSF57667">
    <property type="entry name" value="beta-beta-alpha zinc fingers"/>
    <property type="match status" value="1"/>
</dbReference>